<feature type="compositionally biased region" description="Polar residues" evidence="7">
    <location>
        <begin position="954"/>
        <end position="977"/>
    </location>
</feature>
<dbReference type="Proteomes" id="UP000009046">
    <property type="component" value="Unassembled WGS sequence"/>
</dbReference>
<dbReference type="EnsemblMetazoa" id="PHUM052920-RA">
    <property type="protein sequence ID" value="PHUM052920-PA"/>
    <property type="gene ID" value="PHUM052920"/>
</dbReference>
<feature type="compositionally biased region" description="Polar residues" evidence="7">
    <location>
        <begin position="1205"/>
        <end position="1231"/>
    </location>
</feature>
<evidence type="ECO:0000256" key="3">
    <source>
        <dbReference type="ARBA" id="ARBA00023015"/>
    </source>
</evidence>
<evidence type="ECO:0000256" key="2">
    <source>
        <dbReference type="ARBA" id="ARBA00008035"/>
    </source>
</evidence>
<dbReference type="RefSeq" id="XP_002423363.1">
    <property type="nucleotide sequence ID" value="XM_002423318.1"/>
</dbReference>
<dbReference type="PANTHER" id="PTHR14898">
    <property type="entry name" value="ENHANCER OF POLYCOMB"/>
    <property type="match status" value="1"/>
</dbReference>
<dbReference type="HOGENOM" id="CLU_267676_0_0_1"/>
<feature type="region of interest" description="Disordered" evidence="7">
    <location>
        <begin position="1199"/>
        <end position="1231"/>
    </location>
</feature>
<dbReference type="GO" id="GO:0006357">
    <property type="term" value="P:regulation of transcription by RNA polymerase II"/>
    <property type="evidence" value="ECO:0007669"/>
    <property type="project" value="InterPro"/>
</dbReference>
<evidence type="ECO:0000256" key="5">
    <source>
        <dbReference type="ARBA" id="ARBA00023242"/>
    </source>
</evidence>
<dbReference type="KEGG" id="phu:Phum_PHUM052920"/>
<comment type="subcellular location">
    <subcellularLocation>
        <location evidence="1 6">Nucleus</location>
    </subcellularLocation>
</comment>
<dbReference type="STRING" id="121224.E0VB69"/>
<keyword evidence="3 6" id="KW-0805">Transcription regulation</keyword>
<accession>E0VB69</accession>
<dbReference type="GeneID" id="8232901"/>
<dbReference type="eggNOG" id="KOG2261">
    <property type="taxonomic scope" value="Eukaryota"/>
</dbReference>
<sequence length="1231" mass="137973">MSKLSFRARALDAAKPMPIYMTEELPDLPDYSAINRAVPQMPSGMEKEEECEHHLQRAICTGLIIPTPEVSSIEDTEAYDRLYTTTYKMPRQLIHMQPFAMEQDIPDYDMDSEDERFVNAQAKKMDLTPLKFEEMMDRLEKGSGQTVVTLQGAKSLLKEDDDLIIAVYDYWLNKRLKTAVPLIPVVKTEHRIGSAPNNPYLAFRRRTEKMQTRKNRKNDETSYEKMLKLRRDLSRTVTLLELVKRREKTKRELLHLTIEVFEKRYQAQDFNGQLLAEISAIKTPRPAFAPIFSNQFGLNQQHWLSKVPIKEILVPRKEKRQYKRRKHKENIGSVLSRGNYLMSSVQVSQDAIVSSEEELEATRSEFSDLSQCDSEGMFSFRRKLGCSYLPPTSSFSNWPWCGEKISEADKKYRFYPTSIATPRVRHIGLARKRLGRGGRVILDRTSGFSDEFWSSVDFNVYDNKTNLPLYQPKTPPETSETHQWTNSDSDNAIESLPNTLIIDVENIGGCEIYNCFHASDDEQIIDNTINKNYSTGGKRGSADETLIVSSNKCEELSSEPESDSLVMCNSISESEIIGRTRTTNNFDGHVAKVKGCVNSRFSRGSRNCQILSDRSNSFLERKRIFNEKKKNENFNINSVSDLNRPGMNVFRRNYRIGGFKNVSNLRKPKENNQNESKNERIVFTTSEISLPELFADSSVNLIPETELETNDDSFAILDKLGLDDDFIKKEPEISLDVEVAVDKGDDSLKGDTGQNYSDSQSNTFQRQRLKIDKNIFEFSETDFLKYETDCDVDDLLPDLMQNDVVGCCGLFGLTPNSRFNLVSPSYLPLENDKTDGDQLEEMIDGEDDKLNVEESEKKAAAAAAAAAATTSPTSNYGQISDISNDIENHEVTLQLKMNGNVEKNSTENMLTSRLNVKNDFPDGYQLGNGEHAKTPQQSHSQAINYIFALNHHNYTISGPPGTNSKESPPENSQTPPESQIDIELQESTNNSTVNSGTIQTNIGGAWKPTLYRAGPGILRTYKGNNARNLQLTSDGNLVLQETGKKNVLNGPGSIGFNQRRIIRTAVSGQTQSTSISAQNPTVTQLVSSPSVFTLEGMSSSGQNYVTGNQTTLVVNQSFLSPSSQSSNYLGSNNNQSLNYVSANSNAVGGNQIKQVNLPQRKVSLLMSSPSGLATSEPTIGVDLENDSLETIDIKTTEVETDEVKSSGQEITVDNSNQMSVRKSNSLPMEVT</sequence>
<dbReference type="GO" id="GO:0035267">
    <property type="term" value="C:NuA4 histone acetyltransferase complex"/>
    <property type="evidence" value="ECO:0007669"/>
    <property type="project" value="InterPro"/>
</dbReference>
<dbReference type="Pfam" id="PF10513">
    <property type="entry name" value="EPL1"/>
    <property type="match status" value="1"/>
</dbReference>
<keyword evidence="4 6" id="KW-0804">Transcription</keyword>
<dbReference type="InParanoid" id="E0VB69"/>
<dbReference type="GO" id="GO:0005634">
    <property type="term" value="C:nucleus"/>
    <property type="evidence" value="ECO:0007669"/>
    <property type="project" value="UniProtKB-SubCell"/>
</dbReference>
<feature type="region of interest" description="Disordered" evidence="7">
    <location>
        <begin position="954"/>
        <end position="978"/>
    </location>
</feature>
<reference evidence="9" key="2">
    <citation type="submission" date="2007-04" db="EMBL/GenBank/DDBJ databases">
        <title>The genome of the human body louse.</title>
        <authorList>
            <consortium name="The Human Body Louse Genome Consortium"/>
            <person name="Kirkness E."/>
            <person name="Walenz B."/>
            <person name="Hass B."/>
            <person name="Bruggner R."/>
            <person name="Strausberg R."/>
        </authorList>
    </citation>
    <scope>NUCLEOTIDE SEQUENCE</scope>
    <source>
        <strain evidence="9">USDA</strain>
    </source>
</reference>
<organism>
    <name type="scientific">Pediculus humanus subsp. corporis</name>
    <name type="common">Body louse</name>
    <dbReference type="NCBI Taxonomy" id="121224"/>
    <lineage>
        <taxon>Eukaryota</taxon>
        <taxon>Metazoa</taxon>
        <taxon>Ecdysozoa</taxon>
        <taxon>Arthropoda</taxon>
        <taxon>Hexapoda</taxon>
        <taxon>Insecta</taxon>
        <taxon>Pterygota</taxon>
        <taxon>Neoptera</taxon>
        <taxon>Paraneoptera</taxon>
        <taxon>Psocodea</taxon>
        <taxon>Troctomorpha</taxon>
        <taxon>Phthiraptera</taxon>
        <taxon>Anoplura</taxon>
        <taxon>Pediculidae</taxon>
        <taxon>Pediculus</taxon>
    </lineage>
</organism>
<feature type="domain" description="Enhancer of polycomb-like N-terminal" evidence="8">
    <location>
        <begin position="7"/>
        <end position="141"/>
    </location>
</feature>
<keyword evidence="11" id="KW-1185">Reference proteome</keyword>
<keyword evidence="5 6" id="KW-0539">Nucleus</keyword>
<dbReference type="CTD" id="8232901"/>
<evidence type="ECO:0000313" key="11">
    <source>
        <dbReference type="Proteomes" id="UP000009046"/>
    </source>
</evidence>
<evidence type="ECO:0000256" key="7">
    <source>
        <dbReference type="SAM" id="MobiDB-lite"/>
    </source>
</evidence>
<dbReference type="InterPro" id="IPR019542">
    <property type="entry name" value="Enhancer_polycomb-like_N"/>
</dbReference>
<evidence type="ECO:0000256" key="4">
    <source>
        <dbReference type="ARBA" id="ARBA00023163"/>
    </source>
</evidence>
<reference evidence="10" key="3">
    <citation type="submission" date="2021-02" db="UniProtKB">
        <authorList>
            <consortium name="EnsemblMetazoa"/>
        </authorList>
    </citation>
    <scope>IDENTIFICATION</scope>
    <source>
        <strain evidence="10">USDA</strain>
    </source>
</reference>
<gene>
    <name evidence="10" type="primary">8232901</name>
    <name evidence="9" type="ORF">Phum_PHUM052920</name>
</gene>
<dbReference type="AlphaFoldDB" id="E0VB69"/>
<name>E0VB69_PEDHC</name>
<proteinExistence type="inferred from homology"/>
<dbReference type="EMBL" id="AAZO01000623">
    <property type="status" value="NOT_ANNOTATED_CDS"/>
    <property type="molecule type" value="Genomic_DNA"/>
</dbReference>
<evidence type="ECO:0000313" key="9">
    <source>
        <dbReference type="EMBL" id="EEB10625.1"/>
    </source>
</evidence>
<evidence type="ECO:0000256" key="6">
    <source>
        <dbReference type="RuleBase" id="RU361124"/>
    </source>
</evidence>
<dbReference type="VEuPathDB" id="VectorBase:PHUM052920"/>
<comment type="similarity">
    <text evidence="2 6">Belongs to the enhancer of polycomb family.</text>
</comment>
<dbReference type="EMBL" id="DS235022">
    <property type="protein sequence ID" value="EEB10625.1"/>
    <property type="molecule type" value="Genomic_DNA"/>
</dbReference>
<dbReference type="OrthoDB" id="435275at2759"/>
<evidence type="ECO:0000256" key="1">
    <source>
        <dbReference type="ARBA" id="ARBA00004123"/>
    </source>
</evidence>
<dbReference type="InterPro" id="IPR024943">
    <property type="entry name" value="Enhancer_polycomb"/>
</dbReference>
<evidence type="ECO:0000313" key="10">
    <source>
        <dbReference type="EnsemblMetazoa" id="PHUM052920-PA"/>
    </source>
</evidence>
<evidence type="ECO:0000259" key="8">
    <source>
        <dbReference type="Pfam" id="PF10513"/>
    </source>
</evidence>
<reference evidence="9" key="1">
    <citation type="submission" date="2007-04" db="EMBL/GenBank/DDBJ databases">
        <title>Annotation of Pediculus humanus corporis strain USDA.</title>
        <authorList>
            <person name="Kirkness E."/>
            <person name="Hannick L."/>
            <person name="Hass B."/>
            <person name="Bruggner R."/>
            <person name="Lawson D."/>
            <person name="Bidwell S."/>
            <person name="Joardar V."/>
            <person name="Caler E."/>
            <person name="Walenz B."/>
            <person name="Inman J."/>
            <person name="Schobel S."/>
            <person name="Galinsky K."/>
            <person name="Amedeo P."/>
            <person name="Strausberg R."/>
        </authorList>
    </citation>
    <scope>NUCLEOTIDE SEQUENCE</scope>
    <source>
        <strain evidence="9">USDA</strain>
    </source>
</reference>
<protein>
    <recommendedName>
        <fullName evidence="6">Enhancer of polycomb-like protein</fullName>
    </recommendedName>
</protein>